<accession>A0ABW3IC40</accession>
<evidence type="ECO:0008006" key="3">
    <source>
        <dbReference type="Google" id="ProtNLM"/>
    </source>
</evidence>
<comment type="caution">
    <text evidence="1">The sequence shown here is derived from an EMBL/GenBank/DDBJ whole genome shotgun (WGS) entry which is preliminary data.</text>
</comment>
<reference evidence="2" key="1">
    <citation type="journal article" date="2019" name="Int. J. Syst. Evol. Microbiol.">
        <title>The Global Catalogue of Microorganisms (GCM) 10K type strain sequencing project: providing services to taxonomists for standard genome sequencing and annotation.</title>
        <authorList>
            <consortium name="The Broad Institute Genomics Platform"/>
            <consortium name="The Broad Institute Genome Sequencing Center for Infectious Disease"/>
            <person name="Wu L."/>
            <person name="Ma J."/>
        </authorList>
    </citation>
    <scope>NUCLEOTIDE SEQUENCE [LARGE SCALE GENOMIC DNA]</scope>
    <source>
        <strain evidence="2">CCUG 60898</strain>
    </source>
</reference>
<dbReference type="EMBL" id="JBHTJP010000014">
    <property type="protein sequence ID" value="MFD0975400.1"/>
    <property type="molecule type" value="Genomic_DNA"/>
</dbReference>
<proteinExistence type="predicted"/>
<keyword evidence="2" id="KW-1185">Reference proteome</keyword>
<organism evidence="1 2">
    <name type="scientific">Salinimicrobium gaetbulicola</name>
    <dbReference type="NCBI Taxonomy" id="999702"/>
    <lineage>
        <taxon>Bacteria</taxon>
        <taxon>Pseudomonadati</taxon>
        <taxon>Bacteroidota</taxon>
        <taxon>Flavobacteriia</taxon>
        <taxon>Flavobacteriales</taxon>
        <taxon>Flavobacteriaceae</taxon>
        <taxon>Salinimicrobium</taxon>
    </lineage>
</organism>
<name>A0ABW3IC40_9FLAO</name>
<evidence type="ECO:0000313" key="1">
    <source>
        <dbReference type="EMBL" id="MFD0975400.1"/>
    </source>
</evidence>
<evidence type="ECO:0000313" key="2">
    <source>
        <dbReference type="Proteomes" id="UP001597100"/>
    </source>
</evidence>
<dbReference type="RefSeq" id="WP_380736418.1">
    <property type="nucleotide sequence ID" value="NZ_JBHTJP010000014.1"/>
</dbReference>
<sequence length="213" mass="25338">MKILQIILIFLIFLSLKVNGQEKIIFHEFSPTASSWNILKWNIKNQNEKRWVVKETVDSIGRVIKLEFLKDGEIIPDPLCYLASKVTFEYKQNQVIERLYHDNNEILATECENWFKSIYHLNSQNKIEKIERFSKYDFTNIDSTKIEKWKTDWAPEYIIETPDSSMLQIEYYYHSFAKMGGIYPVSENYILDEESYYFGDEPEKSSIKNGLKN</sequence>
<dbReference type="Proteomes" id="UP001597100">
    <property type="component" value="Unassembled WGS sequence"/>
</dbReference>
<gene>
    <name evidence="1" type="ORF">ACFQ1G_01230</name>
</gene>
<protein>
    <recommendedName>
        <fullName evidence="3">DKNYY family protein</fullName>
    </recommendedName>
</protein>